<evidence type="ECO:0000259" key="8">
    <source>
        <dbReference type="PROSITE" id="PS50113"/>
    </source>
</evidence>
<dbReference type="Gene3D" id="3.30.450.20">
    <property type="entry name" value="PAS domain"/>
    <property type="match status" value="7"/>
</dbReference>
<dbReference type="Pfam" id="PF08447">
    <property type="entry name" value="PAS_3"/>
    <property type="match status" value="3"/>
</dbReference>
<dbReference type="PROSITE" id="PS50113">
    <property type="entry name" value="PAC"/>
    <property type="match status" value="3"/>
</dbReference>
<gene>
    <name evidence="9" type="ORF">MUN86_27075</name>
</gene>
<dbReference type="InterPro" id="IPR052162">
    <property type="entry name" value="Sensor_kinase/Photoreceptor"/>
</dbReference>
<feature type="domain" description="PAS" evidence="7">
    <location>
        <begin position="1"/>
        <end position="39"/>
    </location>
</feature>
<evidence type="ECO:0000256" key="3">
    <source>
        <dbReference type="ARBA" id="ARBA00022553"/>
    </source>
</evidence>
<protein>
    <recommendedName>
        <fullName evidence="2">histidine kinase</fullName>
        <ecNumber evidence="2">2.7.13.3</ecNumber>
    </recommendedName>
</protein>
<keyword evidence="5" id="KW-0418">Kinase</keyword>
<dbReference type="NCBIfam" id="TIGR00229">
    <property type="entry name" value="sensory_box"/>
    <property type="match status" value="3"/>
</dbReference>
<evidence type="ECO:0000256" key="2">
    <source>
        <dbReference type="ARBA" id="ARBA00012438"/>
    </source>
</evidence>
<dbReference type="SUPFAM" id="SSF55874">
    <property type="entry name" value="ATPase domain of HSP90 chaperone/DNA topoisomerase II/histidine kinase"/>
    <property type="match status" value="1"/>
</dbReference>
<dbReference type="SMART" id="SM00091">
    <property type="entry name" value="PAS"/>
    <property type="match status" value="5"/>
</dbReference>
<feature type="region of interest" description="Disordered" evidence="6">
    <location>
        <begin position="1124"/>
        <end position="1145"/>
    </location>
</feature>
<feature type="domain" description="PAC" evidence="8">
    <location>
        <begin position="189"/>
        <end position="241"/>
    </location>
</feature>
<feature type="compositionally biased region" description="Basic residues" evidence="6">
    <location>
        <begin position="1135"/>
        <end position="1145"/>
    </location>
</feature>
<feature type="domain" description="PAC" evidence="8">
    <location>
        <begin position="577"/>
        <end position="629"/>
    </location>
</feature>
<dbReference type="PROSITE" id="PS50112">
    <property type="entry name" value="PAS"/>
    <property type="match status" value="1"/>
</dbReference>
<feature type="domain" description="PAC" evidence="8">
    <location>
        <begin position="452"/>
        <end position="505"/>
    </location>
</feature>
<dbReference type="Gene3D" id="3.30.565.10">
    <property type="entry name" value="Histidine kinase-like ATPase, C-terminal domain"/>
    <property type="match status" value="1"/>
</dbReference>
<dbReference type="Proteomes" id="UP000830401">
    <property type="component" value="Plasmid unnamed4"/>
</dbReference>
<evidence type="ECO:0000313" key="10">
    <source>
        <dbReference type="Proteomes" id="UP000830401"/>
    </source>
</evidence>
<keyword evidence="10" id="KW-1185">Reference proteome</keyword>
<dbReference type="PANTHER" id="PTHR43304">
    <property type="entry name" value="PHYTOCHROME-LIKE PROTEIN CPH1"/>
    <property type="match status" value="1"/>
</dbReference>
<dbReference type="InterPro" id="IPR001610">
    <property type="entry name" value="PAC"/>
</dbReference>
<dbReference type="InterPro" id="IPR013656">
    <property type="entry name" value="PAS_4"/>
</dbReference>
<keyword evidence="3" id="KW-0597">Phosphoprotein</keyword>
<dbReference type="Pfam" id="PF02518">
    <property type="entry name" value="HATPase_c"/>
    <property type="match status" value="1"/>
</dbReference>
<dbReference type="CDD" id="cd00130">
    <property type="entry name" value="PAS"/>
    <property type="match status" value="4"/>
</dbReference>
<dbReference type="InterPro" id="IPR000700">
    <property type="entry name" value="PAS-assoc_C"/>
</dbReference>
<dbReference type="InterPro" id="IPR013655">
    <property type="entry name" value="PAS_fold_3"/>
</dbReference>
<evidence type="ECO:0000256" key="1">
    <source>
        <dbReference type="ARBA" id="ARBA00000085"/>
    </source>
</evidence>
<keyword evidence="9" id="KW-0614">Plasmid</keyword>
<dbReference type="PANTHER" id="PTHR43304:SF1">
    <property type="entry name" value="PAC DOMAIN-CONTAINING PROTEIN"/>
    <property type="match status" value="1"/>
</dbReference>
<accession>A0ABY4GEM1</accession>
<dbReference type="SUPFAM" id="SSF55785">
    <property type="entry name" value="PYP-like sensor domain (PAS domain)"/>
    <property type="match status" value="7"/>
</dbReference>
<evidence type="ECO:0000313" key="9">
    <source>
        <dbReference type="EMBL" id="UOQ69360.1"/>
    </source>
</evidence>
<evidence type="ECO:0000256" key="6">
    <source>
        <dbReference type="SAM" id="MobiDB-lite"/>
    </source>
</evidence>
<dbReference type="InterPro" id="IPR035965">
    <property type="entry name" value="PAS-like_dom_sf"/>
</dbReference>
<dbReference type="EMBL" id="CP095065">
    <property type="protein sequence ID" value="UOQ69360.1"/>
    <property type="molecule type" value="Genomic_DNA"/>
</dbReference>
<evidence type="ECO:0000259" key="7">
    <source>
        <dbReference type="PROSITE" id="PS50112"/>
    </source>
</evidence>
<dbReference type="Gene3D" id="2.10.70.100">
    <property type="match status" value="2"/>
</dbReference>
<dbReference type="SMART" id="SM00086">
    <property type="entry name" value="PAC"/>
    <property type="match status" value="4"/>
</dbReference>
<dbReference type="Pfam" id="PF08448">
    <property type="entry name" value="PAS_4"/>
    <property type="match status" value="3"/>
</dbReference>
<sequence>MLETLPWGVVVLDAHGTVLRLNQLAAHWWGVPQPDLLGKPVGQLPGGTLPGDLQQALQQVTSSPQPLSEFFLPHHQQWITMATAQQADAWVVYWQDITAQKEGEQQHQVQQTASDTLLRRTEAVAHTGSYELELATGYLHFSDGLFRLFGEKPGAFTPSSSFIDSRSHPDDIQLIEQVLTQAIAGRQPYSYRRRIYHPDGHLRLLEAHGRVECDAAGQPVKLLGLIQDITERQQAAEELLQVKDELTQRATDSYAALYNSMDEGFCVLEVLFDEAQRPVDYRFLDVNPAFEKHTGLRVALGQTMNELVPASAPFAADLYGRVARTGEPTRFEGYAESVHRWFDVNAFAVGFPPDQHVAVLFSDITARKQTEQALRESDDRLRQAIGLAHLGICTWDYRQDVMWGNDERFLMLGLDPAQGVLPVAQAIALTHPEDRDATWSGIRQQVEAHGEFQADYRIVRPDDGAVRWLSEVGRVVEWERKKPVRVSSVLLDVTAHHEAAEALRQSEEQFRLLVTATSDTVYRVSADWTRMELLIGKDFLADALRPTPTWSEEYIPATDRPRVQAAIAEAIGRKLPFELEHRVRRVDGTEGWTHSRAIPVLDAQGRLTSWLGAASDVSVRKQAEQVLLEFNAGLEQQVAERTRALGDSQDRLQSVFNSSTNAVMLLQAVRDAEGRILDFEYVLVNPVTQAYHRGQSLIGQRHNELHPGALSTGIFEQFKAVVETGRRADFEVYYNHEGYNHWFRLVGVKLNDGLLYSAEDITARKLLEQAQIKSLTLLQESEAVAGMGSWDYDLGTRVLTWSDGLYRLLGRPVGSTVSLQHFLDAVLDDDRGTAARLLRIIGAGTSNFDARLRLRVGDAVRTVDFKAVLLPAAPGTPERVLGVCLDVSDVERLEAENLALKLDRHKELLLAILQAQENERQRLAEVLHNGLGQVLYATKLHLDQLDTPALQALPALAGLHQQTARLLADAMHQTRTLAHELVPTSLTEFGLAAAVRDVCRDLSTPQLRVDCQIWGEERELPAPIQVTLFRLAQELAHNIVRHAGATQATLELETLPNWVSLRAEDNGHGFDTQTAAEGLGLRTVRDAVALLGGTVAIDSSPNSARTSVCAFPCPYFPSYDSRFYRRRPRPDPRRPPHAAHRQSPL</sequence>
<name>A0ABY4GEM1_9BACT</name>
<dbReference type="CDD" id="cd16917">
    <property type="entry name" value="HATPase_UhpB-NarQ-NarX-like"/>
    <property type="match status" value="1"/>
</dbReference>
<dbReference type="InterPro" id="IPR000014">
    <property type="entry name" value="PAS"/>
</dbReference>
<dbReference type="InterPro" id="IPR003594">
    <property type="entry name" value="HATPase_dom"/>
</dbReference>
<evidence type="ECO:0000256" key="4">
    <source>
        <dbReference type="ARBA" id="ARBA00022679"/>
    </source>
</evidence>
<comment type="catalytic activity">
    <reaction evidence="1">
        <text>ATP + protein L-histidine = ADP + protein N-phospho-L-histidine.</text>
        <dbReference type="EC" id="2.7.13.3"/>
    </reaction>
</comment>
<keyword evidence="4" id="KW-0808">Transferase</keyword>
<reference evidence="9" key="1">
    <citation type="submission" date="2022-04" db="EMBL/GenBank/DDBJ databases">
        <title>Hymenobacter sp. isolated from the air.</title>
        <authorList>
            <person name="Won M."/>
            <person name="Lee C.-M."/>
            <person name="Woen H.-Y."/>
            <person name="Kwon S.-W."/>
        </authorList>
    </citation>
    <scope>NUCLEOTIDE SEQUENCE</scope>
    <source>
        <strain evidence="9">5420S-77</strain>
        <plasmid evidence="9">unnamed4</plasmid>
    </source>
</reference>
<dbReference type="EC" id="2.7.13.3" evidence="2"/>
<dbReference type="RefSeq" id="WP_245127110.1">
    <property type="nucleotide sequence ID" value="NZ_CP095065.1"/>
</dbReference>
<proteinExistence type="predicted"/>
<geneLocation type="plasmid" evidence="9 10">
    <name>unnamed4</name>
</geneLocation>
<evidence type="ECO:0000256" key="5">
    <source>
        <dbReference type="ARBA" id="ARBA00022777"/>
    </source>
</evidence>
<organism evidence="9 10">
    <name type="scientific">Hymenobacter volaticus</name>
    <dbReference type="NCBI Taxonomy" id="2932254"/>
    <lineage>
        <taxon>Bacteria</taxon>
        <taxon>Pseudomonadati</taxon>
        <taxon>Bacteroidota</taxon>
        <taxon>Cytophagia</taxon>
        <taxon>Cytophagales</taxon>
        <taxon>Hymenobacteraceae</taxon>
        <taxon>Hymenobacter</taxon>
    </lineage>
</organism>
<dbReference type="InterPro" id="IPR036890">
    <property type="entry name" value="HATPase_C_sf"/>
</dbReference>